<reference evidence="7" key="1">
    <citation type="journal article" date="2021" name="PeerJ">
        <title>Extensive microbial diversity within the chicken gut microbiome revealed by metagenomics and culture.</title>
        <authorList>
            <person name="Gilroy R."/>
            <person name="Ravi A."/>
            <person name="Getino M."/>
            <person name="Pursley I."/>
            <person name="Horton D.L."/>
            <person name="Alikhan N.F."/>
            <person name="Baker D."/>
            <person name="Gharbi K."/>
            <person name="Hall N."/>
            <person name="Watson M."/>
            <person name="Adriaenssens E.M."/>
            <person name="Foster-Nyarko E."/>
            <person name="Jarju S."/>
            <person name="Secka A."/>
            <person name="Antonio M."/>
            <person name="Oren A."/>
            <person name="Chaudhuri R.R."/>
            <person name="La Ragione R."/>
            <person name="Hildebrand F."/>
            <person name="Pallen M.J."/>
        </authorList>
    </citation>
    <scope>NUCLEOTIDE SEQUENCE</scope>
    <source>
        <strain evidence="7">CHK169-2315</strain>
    </source>
</reference>
<dbReference type="InterPro" id="IPR029479">
    <property type="entry name" value="Nitroreductase"/>
</dbReference>
<comment type="caution">
    <text evidence="7">The sequence shown here is derived from an EMBL/GenBank/DDBJ whole genome shotgun (WGS) entry which is preliminary data.</text>
</comment>
<sequence>MVSIEALHVLNQMKQIQNVRTYDDKKLEAKDEKMLYEAFLAGPSSISNQARELIVIGDSILRNKLANDLLSPYMVKESIPQKWIEDVPFLSVIVIEKRRAMSRIGSKGILIAQKEAESAIQNMRLLATCLQINSAIIREFEPETIRETLSLPWYVEPVAMLACGYALGESPMQLKSLSMENMIHKDRWS</sequence>
<evidence type="ECO:0000256" key="4">
    <source>
        <dbReference type="ARBA" id="ARBA00022643"/>
    </source>
</evidence>
<keyword evidence="5" id="KW-0560">Oxidoreductase</keyword>
<dbReference type="PANTHER" id="PTHR43673:SF2">
    <property type="entry name" value="NITROREDUCTASE"/>
    <property type="match status" value="1"/>
</dbReference>
<dbReference type="GO" id="GO:0016491">
    <property type="term" value="F:oxidoreductase activity"/>
    <property type="evidence" value="ECO:0007669"/>
    <property type="project" value="UniProtKB-KW"/>
</dbReference>
<organism evidence="7 8">
    <name type="scientific">Candidatus Pseudogracilibacillus intestinigallinarum</name>
    <dbReference type="NCBI Taxonomy" id="2838742"/>
    <lineage>
        <taxon>Bacteria</taxon>
        <taxon>Bacillati</taxon>
        <taxon>Bacillota</taxon>
        <taxon>Bacilli</taxon>
        <taxon>Bacillales</taxon>
        <taxon>Bacillaceae</taxon>
        <taxon>Pseudogracilibacillus</taxon>
    </lineage>
</organism>
<dbReference type="InterPro" id="IPR000415">
    <property type="entry name" value="Nitroreductase-like"/>
</dbReference>
<proteinExistence type="inferred from homology"/>
<evidence type="ECO:0000256" key="5">
    <source>
        <dbReference type="ARBA" id="ARBA00023002"/>
    </source>
</evidence>
<dbReference type="Pfam" id="PF00881">
    <property type="entry name" value="Nitroreductase"/>
    <property type="match status" value="1"/>
</dbReference>
<accession>A0A9D1PKK5</accession>
<dbReference type="AlphaFoldDB" id="A0A9D1PKK5"/>
<keyword evidence="3" id="KW-0285">Flavoprotein</keyword>
<evidence type="ECO:0000313" key="7">
    <source>
        <dbReference type="EMBL" id="HIV73762.1"/>
    </source>
</evidence>
<dbReference type="SUPFAM" id="SSF55469">
    <property type="entry name" value="FMN-dependent nitroreductase-like"/>
    <property type="match status" value="1"/>
</dbReference>
<comment type="similarity">
    <text evidence="2">Belongs to the nitroreductase family.</text>
</comment>
<reference evidence="7" key="2">
    <citation type="submission" date="2021-04" db="EMBL/GenBank/DDBJ databases">
        <authorList>
            <person name="Gilroy R."/>
        </authorList>
    </citation>
    <scope>NUCLEOTIDE SEQUENCE</scope>
    <source>
        <strain evidence="7">CHK169-2315</strain>
    </source>
</reference>
<keyword evidence="4" id="KW-0288">FMN</keyword>
<evidence type="ECO:0000256" key="3">
    <source>
        <dbReference type="ARBA" id="ARBA00022630"/>
    </source>
</evidence>
<evidence type="ECO:0000256" key="1">
    <source>
        <dbReference type="ARBA" id="ARBA00001917"/>
    </source>
</evidence>
<comment type="cofactor">
    <cofactor evidence="1">
        <name>FMN</name>
        <dbReference type="ChEBI" id="CHEBI:58210"/>
    </cofactor>
</comment>
<gene>
    <name evidence="7" type="ORF">H9895_01625</name>
</gene>
<feature type="domain" description="Nitroreductase" evidence="6">
    <location>
        <begin position="19"/>
        <end position="165"/>
    </location>
</feature>
<evidence type="ECO:0000259" key="6">
    <source>
        <dbReference type="Pfam" id="PF00881"/>
    </source>
</evidence>
<evidence type="ECO:0000313" key="8">
    <source>
        <dbReference type="Proteomes" id="UP000823937"/>
    </source>
</evidence>
<evidence type="ECO:0000256" key="2">
    <source>
        <dbReference type="ARBA" id="ARBA00007118"/>
    </source>
</evidence>
<dbReference type="PANTHER" id="PTHR43673">
    <property type="entry name" value="NAD(P)H NITROREDUCTASE YDGI-RELATED"/>
    <property type="match status" value="1"/>
</dbReference>
<name>A0A9D1PKK5_9BACI</name>
<dbReference type="EMBL" id="DXHX01000024">
    <property type="protein sequence ID" value="HIV73762.1"/>
    <property type="molecule type" value="Genomic_DNA"/>
</dbReference>
<dbReference type="Proteomes" id="UP000823937">
    <property type="component" value="Unassembled WGS sequence"/>
</dbReference>
<protein>
    <submittedName>
        <fullName evidence="7">Nitroreductase family protein</fullName>
    </submittedName>
</protein>
<dbReference type="Gene3D" id="3.40.109.10">
    <property type="entry name" value="NADH Oxidase"/>
    <property type="match status" value="1"/>
</dbReference>